<dbReference type="GO" id="GO:0009507">
    <property type="term" value="C:chloroplast"/>
    <property type="evidence" value="ECO:0007669"/>
    <property type="project" value="TreeGrafter"/>
</dbReference>
<name>A0A6D2IB92_9BRAS</name>
<sequence>MMMIRQFYRPSSSSHSLSLTTHTTMLSLTATTLKSSIFSPFRATHGLSSHSITRPVNPKQFTINASLIPASSRQAPAKQQLYQPFRPPPSPIPPKFRSLDAAGKIEVLADRLGLWFEYAPLISSLYTEGFTPPTIEELTGISGVEQNCLIVGAQVRDSLVQSGANPELIAAFDTGGAELLYEIRLLSAVQRIAAAEYIVEKGFDTKGAQDLARAIKDYPHRRGDVGFGDFDYYLPGDCLAFMLYRKSREHKTTSELRTTLLEQALDVAVTEKAKKAVSRELHGETKEERAKEEEIKIIRVPVVRLRFGEVAGASSVVVLPVCRAEEGEEMVNEAPMEFEAGGEFGVVEAEKEWSRWVVLPGWDPVVAVRKGGVAVSFRDDRKMLPWNGKGEGIMVVMDREKKTVEAEDGYYLVVTESGMKMDRGSVLKERGVEESLGTVVLVVRPPRDDDDDFQINDEDWD</sequence>
<dbReference type="PANTHER" id="PTHR35299">
    <property type="entry name" value="RUBISCO ACCUMULATION FACTOR 1"/>
    <property type="match status" value="1"/>
</dbReference>
<dbReference type="GO" id="GO:0110102">
    <property type="term" value="P:ribulose bisphosphate carboxylase complex assembly"/>
    <property type="evidence" value="ECO:0007669"/>
    <property type="project" value="UniProtKB-ARBA"/>
</dbReference>
<feature type="domain" description="Rubisco accumulation factor 1 C-terminal" evidence="2">
    <location>
        <begin position="300"/>
        <end position="447"/>
    </location>
</feature>
<keyword evidence="6" id="KW-1185">Reference proteome</keyword>
<evidence type="ECO:0000259" key="4">
    <source>
        <dbReference type="Pfam" id="PF18579"/>
    </source>
</evidence>
<evidence type="ECO:0000313" key="5">
    <source>
        <dbReference type="EMBL" id="CAA7025972.1"/>
    </source>
</evidence>
<proteinExistence type="predicted"/>
<feature type="domain" description="Rubisco accumulation factor 1 alpha-helical" evidence="3">
    <location>
        <begin position="172"/>
        <end position="281"/>
    </location>
</feature>
<dbReference type="Pfam" id="PF18579">
    <property type="entry name" value="Raf1_HTH"/>
    <property type="match status" value="1"/>
</dbReference>
<evidence type="ECO:0000259" key="3">
    <source>
        <dbReference type="Pfam" id="PF18578"/>
    </source>
</evidence>
<evidence type="ECO:0000259" key="2">
    <source>
        <dbReference type="Pfam" id="PF18087"/>
    </source>
</evidence>
<dbReference type="EMBL" id="CACVBM020001047">
    <property type="protein sequence ID" value="CAA7025972.1"/>
    <property type="molecule type" value="Genomic_DNA"/>
</dbReference>
<evidence type="ECO:0000313" key="6">
    <source>
        <dbReference type="Proteomes" id="UP000467841"/>
    </source>
</evidence>
<dbReference type="PANTHER" id="PTHR35299:SF4">
    <property type="entry name" value="RUBISCO ACCUMULATION FACTOR 1.1, CHLOROPLASTIC"/>
    <property type="match status" value="1"/>
</dbReference>
<dbReference type="Proteomes" id="UP000467841">
    <property type="component" value="Unassembled WGS sequence"/>
</dbReference>
<dbReference type="Pfam" id="PF18087">
    <property type="entry name" value="RuBisCo_chap_C"/>
    <property type="match status" value="1"/>
</dbReference>
<dbReference type="OrthoDB" id="2017169at2759"/>
<accession>A0A6D2IB92</accession>
<reference evidence="5" key="1">
    <citation type="submission" date="2020-01" db="EMBL/GenBank/DDBJ databases">
        <authorList>
            <person name="Mishra B."/>
        </authorList>
    </citation>
    <scope>NUCLEOTIDE SEQUENCE [LARGE SCALE GENOMIC DNA]</scope>
</reference>
<organism evidence="5 6">
    <name type="scientific">Microthlaspi erraticum</name>
    <dbReference type="NCBI Taxonomy" id="1685480"/>
    <lineage>
        <taxon>Eukaryota</taxon>
        <taxon>Viridiplantae</taxon>
        <taxon>Streptophyta</taxon>
        <taxon>Embryophyta</taxon>
        <taxon>Tracheophyta</taxon>
        <taxon>Spermatophyta</taxon>
        <taxon>Magnoliopsida</taxon>
        <taxon>eudicotyledons</taxon>
        <taxon>Gunneridae</taxon>
        <taxon>Pentapetalae</taxon>
        <taxon>rosids</taxon>
        <taxon>malvids</taxon>
        <taxon>Brassicales</taxon>
        <taxon>Brassicaceae</taxon>
        <taxon>Coluteocarpeae</taxon>
        <taxon>Microthlaspi</taxon>
    </lineage>
</organism>
<dbReference type="InterPro" id="IPR040781">
    <property type="entry name" value="Raf1_HTH"/>
</dbReference>
<keyword evidence="1" id="KW-0143">Chaperone</keyword>
<dbReference type="InterPro" id="IPR037494">
    <property type="entry name" value="RAF1"/>
</dbReference>
<feature type="domain" description="Rubisco accumulation factor 1 helix turn helix" evidence="4">
    <location>
        <begin position="101"/>
        <end position="160"/>
    </location>
</feature>
<comment type="caution">
    <text evidence="5">The sequence shown here is derived from an EMBL/GenBank/DDBJ whole genome shotgun (WGS) entry which is preliminary data.</text>
</comment>
<dbReference type="AlphaFoldDB" id="A0A6D2IB92"/>
<evidence type="ECO:0000256" key="1">
    <source>
        <dbReference type="ARBA" id="ARBA00023186"/>
    </source>
</evidence>
<dbReference type="InterPro" id="IPR040858">
    <property type="entry name" value="Raf1_C"/>
</dbReference>
<dbReference type="InterPro" id="IPR041358">
    <property type="entry name" value="Raf1_N"/>
</dbReference>
<dbReference type="Pfam" id="PF18578">
    <property type="entry name" value="Raf1_N"/>
    <property type="match status" value="1"/>
</dbReference>
<gene>
    <name evidence="5" type="ORF">MERR_LOCUS13207</name>
</gene>
<protein>
    <recommendedName>
        <fullName evidence="7">Rubisco accumulation factor 1 C-terminal domain-containing protein</fullName>
    </recommendedName>
</protein>
<evidence type="ECO:0008006" key="7">
    <source>
        <dbReference type="Google" id="ProtNLM"/>
    </source>
</evidence>